<accession>A0ABZ0Y3E4</accession>
<dbReference type="InterPro" id="IPR029068">
    <property type="entry name" value="Glyas_Bleomycin-R_OHBP_Dase"/>
</dbReference>
<gene>
    <name evidence="2" type="ORF">SR858_09655</name>
</gene>
<name>A0ABZ0Y3E4_9BURK</name>
<protein>
    <submittedName>
        <fullName evidence="2">VOC family protein</fullName>
    </submittedName>
</protein>
<keyword evidence="3" id="KW-1185">Reference proteome</keyword>
<dbReference type="EMBL" id="CP140152">
    <property type="protein sequence ID" value="WQH06567.1"/>
    <property type="molecule type" value="Genomic_DNA"/>
</dbReference>
<feature type="domain" description="Glyoxalase/fosfomycin resistance/dioxygenase" evidence="1">
    <location>
        <begin position="11"/>
        <end position="131"/>
    </location>
</feature>
<dbReference type="SUPFAM" id="SSF54593">
    <property type="entry name" value="Glyoxalase/Bleomycin resistance protein/Dihydroxybiphenyl dioxygenase"/>
    <property type="match status" value="1"/>
</dbReference>
<dbReference type="PANTHER" id="PTHR33990:SF1">
    <property type="entry name" value="PROTEIN YJDN"/>
    <property type="match status" value="1"/>
</dbReference>
<dbReference type="InterPro" id="IPR004360">
    <property type="entry name" value="Glyas_Fos-R_dOase_dom"/>
</dbReference>
<dbReference type="RefSeq" id="WP_019920565.1">
    <property type="nucleotide sequence ID" value="NZ_CP140152.1"/>
</dbReference>
<dbReference type="PANTHER" id="PTHR33990">
    <property type="entry name" value="PROTEIN YJDN-RELATED"/>
    <property type="match status" value="1"/>
</dbReference>
<reference evidence="2 3" key="1">
    <citation type="submission" date="2023-11" db="EMBL/GenBank/DDBJ databases">
        <title>MicrobeMod: A computational toolkit for identifying prokaryotic methylation and restriction-modification with nanopore sequencing.</title>
        <authorList>
            <person name="Crits-Christoph A."/>
            <person name="Kang S.C."/>
            <person name="Lee H."/>
            <person name="Ostrov N."/>
        </authorList>
    </citation>
    <scope>NUCLEOTIDE SEQUENCE [LARGE SCALE GENOMIC DNA]</scope>
    <source>
        <strain evidence="2 3">ATCC 25935</strain>
    </source>
</reference>
<dbReference type="Pfam" id="PF00903">
    <property type="entry name" value="Glyoxalase"/>
    <property type="match status" value="1"/>
</dbReference>
<organism evidence="2 3">
    <name type="scientific">Duganella zoogloeoides</name>
    <dbReference type="NCBI Taxonomy" id="75659"/>
    <lineage>
        <taxon>Bacteria</taxon>
        <taxon>Pseudomonadati</taxon>
        <taxon>Pseudomonadota</taxon>
        <taxon>Betaproteobacteria</taxon>
        <taxon>Burkholderiales</taxon>
        <taxon>Oxalobacteraceae</taxon>
        <taxon>Telluria group</taxon>
        <taxon>Duganella</taxon>
    </lineage>
</organism>
<evidence type="ECO:0000313" key="3">
    <source>
        <dbReference type="Proteomes" id="UP001326110"/>
    </source>
</evidence>
<sequence length="141" mass="15230">MTIQTVAHLNFRGNARAVLAFYHAVFGGQQTCVTWGQVYGTTDAVQSELIAWGQVQSDDGFHVMAYDVPPERAWSAGDTPFFVAVTGNDATTLTRYWEGLTVGASIVHPLAPAGFSPLYGMLKDRFGITWVLSLSTSQAVA</sequence>
<dbReference type="Proteomes" id="UP001326110">
    <property type="component" value="Chromosome"/>
</dbReference>
<evidence type="ECO:0000259" key="1">
    <source>
        <dbReference type="Pfam" id="PF00903"/>
    </source>
</evidence>
<dbReference type="Gene3D" id="3.10.180.10">
    <property type="entry name" value="2,3-Dihydroxybiphenyl 1,2-Dioxygenase, domain 1"/>
    <property type="match status" value="1"/>
</dbReference>
<evidence type="ECO:0000313" key="2">
    <source>
        <dbReference type="EMBL" id="WQH06567.1"/>
    </source>
</evidence>
<proteinExistence type="predicted"/>
<dbReference type="GeneID" id="43162451"/>